<proteinExistence type="predicted"/>
<dbReference type="Pfam" id="PF24626">
    <property type="entry name" value="SH3_Tf2-1"/>
    <property type="match status" value="1"/>
</dbReference>
<organism evidence="2">
    <name type="scientific">Ananas comosus var. bracteatus</name>
    <name type="common">red pineapple</name>
    <dbReference type="NCBI Taxonomy" id="296719"/>
    <lineage>
        <taxon>Eukaryota</taxon>
        <taxon>Viridiplantae</taxon>
        <taxon>Streptophyta</taxon>
        <taxon>Embryophyta</taxon>
        <taxon>Tracheophyta</taxon>
        <taxon>Spermatophyta</taxon>
        <taxon>Magnoliopsida</taxon>
        <taxon>Liliopsida</taxon>
        <taxon>Poales</taxon>
        <taxon>Bromeliaceae</taxon>
        <taxon>Bromelioideae</taxon>
        <taxon>Ananas</taxon>
    </lineage>
</organism>
<dbReference type="InterPro" id="IPR056924">
    <property type="entry name" value="SH3_Tf2-1"/>
</dbReference>
<dbReference type="InterPro" id="IPR016197">
    <property type="entry name" value="Chromo-like_dom_sf"/>
</dbReference>
<dbReference type="AlphaFoldDB" id="A0A6V7NXW0"/>
<reference evidence="2" key="1">
    <citation type="submission" date="2020-07" db="EMBL/GenBank/DDBJ databases">
        <authorList>
            <person name="Lin J."/>
        </authorList>
    </citation>
    <scope>NUCLEOTIDE SEQUENCE</scope>
</reference>
<gene>
    <name evidence="2" type="ORF">CB5_LOCUS6622</name>
</gene>
<dbReference type="GO" id="GO:0003676">
    <property type="term" value="F:nucleic acid binding"/>
    <property type="evidence" value="ECO:0007669"/>
    <property type="project" value="InterPro"/>
</dbReference>
<evidence type="ECO:0000259" key="1">
    <source>
        <dbReference type="Pfam" id="PF24626"/>
    </source>
</evidence>
<sequence>MLRACVIDFQGGWSQHLSMAEFAYNNSYQASIKMAPFKALYGRKCRSPLHWSEVGEGLALGPDVLQEAEDKVRIARERLLTAQSRQRSYADRQLRDLEFQVGDHVFLKVSPTRGIRRFGIREKLSLHFIGPYEILERVGPVAYRLALPPNLSGVHNVFHVSVLQKYIFDPTHVLDATPLELREDLSFEEQPVKILAREVRKLRNRDIPYVKILWSNHGEREATWELESALLERYPHLFRWSLEGRSLQAGTPELAIAIRSPCGIGRRSGLPWERLIPRVGMLTITGPLGTVKVRQPSGGSYARQPSGGSYQS</sequence>
<dbReference type="PANTHER" id="PTHR46148">
    <property type="entry name" value="CHROMO DOMAIN-CONTAINING PROTEIN"/>
    <property type="match status" value="1"/>
</dbReference>
<evidence type="ECO:0000313" key="2">
    <source>
        <dbReference type="EMBL" id="CAD1823411.1"/>
    </source>
</evidence>
<feature type="domain" description="Tf2-1-like SH3-like" evidence="1">
    <location>
        <begin position="102"/>
        <end position="166"/>
    </location>
</feature>
<dbReference type="EMBL" id="LR862143">
    <property type="protein sequence ID" value="CAD1823411.1"/>
    <property type="molecule type" value="Genomic_DNA"/>
</dbReference>
<name>A0A6V7NXW0_ANACO</name>
<dbReference type="Gene3D" id="3.30.420.10">
    <property type="entry name" value="Ribonuclease H-like superfamily/Ribonuclease H"/>
    <property type="match status" value="1"/>
</dbReference>
<protein>
    <recommendedName>
        <fullName evidence="1">Tf2-1-like SH3-like domain-containing protein</fullName>
    </recommendedName>
</protein>
<dbReference type="InterPro" id="IPR036397">
    <property type="entry name" value="RNaseH_sf"/>
</dbReference>
<dbReference type="PANTHER" id="PTHR46148:SF60">
    <property type="entry name" value="CHROMO DOMAIN-CONTAINING PROTEIN"/>
    <property type="match status" value="1"/>
</dbReference>
<accession>A0A6V7NXW0</accession>
<dbReference type="SUPFAM" id="SSF54160">
    <property type="entry name" value="Chromo domain-like"/>
    <property type="match status" value="1"/>
</dbReference>